<dbReference type="Pfam" id="PF00534">
    <property type="entry name" value="Glycos_transf_1"/>
    <property type="match status" value="1"/>
</dbReference>
<name>A0A401XNL8_9FLAO</name>
<dbReference type="SUPFAM" id="SSF53756">
    <property type="entry name" value="UDP-Glycosyltransferase/glycogen phosphorylase"/>
    <property type="match status" value="1"/>
</dbReference>
<accession>A0A401XNL8</accession>
<organism evidence="3 4">
    <name type="scientific">Thermaurantimonas aggregans</name>
    <dbReference type="NCBI Taxonomy" id="2173829"/>
    <lineage>
        <taxon>Bacteria</taxon>
        <taxon>Pseudomonadati</taxon>
        <taxon>Bacteroidota</taxon>
        <taxon>Flavobacteriia</taxon>
        <taxon>Flavobacteriales</taxon>
        <taxon>Schleiferiaceae</taxon>
        <taxon>Thermaurantimonas</taxon>
    </lineage>
</organism>
<dbReference type="PANTHER" id="PTHR46401:SF2">
    <property type="entry name" value="GLYCOSYLTRANSFERASE WBBK-RELATED"/>
    <property type="match status" value="1"/>
</dbReference>
<evidence type="ECO:0000313" key="4">
    <source>
        <dbReference type="Proteomes" id="UP000286715"/>
    </source>
</evidence>
<feature type="domain" description="Glycosyl transferase family 1" evidence="2">
    <location>
        <begin position="197"/>
        <end position="345"/>
    </location>
</feature>
<keyword evidence="1 3" id="KW-0808">Transferase</keyword>
<dbReference type="PANTHER" id="PTHR46401">
    <property type="entry name" value="GLYCOSYLTRANSFERASE WBBK-RELATED"/>
    <property type="match status" value="1"/>
</dbReference>
<dbReference type="GO" id="GO:0016757">
    <property type="term" value="F:glycosyltransferase activity"/>
    <property type="evidence" value="ECO:0007669"/>
    <property type="project" value="InterPro"/>
</dbReference>
<dbReference type="InterPro" id="IPR001296">
    <property type="entry name" value="Glyco_trans_1"/>
</dbReference>
<dbReference type="GO" id="GO:0009103">
    <property type="term" value="P:lipopolysaccharide biosynthetic process"/>
    <property type="evidence" value="ECO:0007669"/>
    <property type="project" value="TreeGrafter"/>
</dbReference>
<dbReference type="Gene3D" id="3.40.50.2000">
    <property type="entry name" value="Glycogen Phosphorylase B"/>
    <property type="match status" value="2"/>
</dbReference>
<dbReference type="CDD" id="cd03801">
    <property type="entry name" value="GT4_PimA-like"/>
    <property type="match status" value="1"/>
</dbReference>
<evidence type="ECO:0000256" key="1">
    <source>
        <dbReference type="ARBA" id="ARBA00022679"/>
    </source>
</evidence>
<reference evidence="3 4" key="1">
    <citation type="submission" date="2018-11" db="EMBL/GenBank/DDBJ databases">
        <title>Schleiferia aggregans sp. nov., a moderately thermophilic heterotrophic bacterium isolated from microbial mats at a terrestrial hot spring.</title>
        <authorList>
            <person name="Iino T."/>
            <person name="Ohkuma M."/>
            <person name="Haruta S."/>
        </authorList>
    </citation>
    <scope>NUCLEOTIDE SEQUENCE [LARGE SCALE GENOMIC DNA]</scope>
    <source>
        <strain evidence="3 4">LA</strain>
    </source>
</reference>
<dbReference type="Proteomes" id="UP000286715">
    <property type="component" value="Unassembled WGS sequence"/>
</dbReference>
<dbReference type="EMBL" id="BHZE01000027">
    <property type="protein sequence ID" value="GCD78582.1"/>
    <property type="molecule type" value="Genomic_DNA"/>
</dbReference>
<dbReference type="AlphaFoldDB" id="A0A401XNL8"/>
<evidence type="ECO:0000259" key="2">
    <source>
        <dbReference type="Pfam" id="PF00534"/>
    </source>
</evidence>
<sequence length="365" mass="41928">MSKKKYLKVLILIRKGYREHIGGDTIQVLKTAEYLRKFRVSVEIIESDEALSGRRYDILHFFNLGRPYDLYPYLSSIRSPLVISSLFVDYREYDVRGRFWPMRDIMAFVGRDNAEYLKASAKMLLGQLPYSAWQYLIDGHKKAIRKILQNADCLITATGSELERIYNYCNLLPAFTDVVPLGIDPIFFTKDTPWHRRKGIMSVGRIEGLKNQAKLIKAAGKLDAPLTLVGKPGKNSLLYNWYVHWLAGDRVTFAGHVRPEKLLDLYLEHRVHAQPSWFETTGLASLEAAASGCRIVVTNRGDTAEVFGVYALYCDPVNLLDITENLMLALETPPAAEQRDYFYENNSWEKSTKKLIEVYRRVLDK</sequence>
<protein>
    <submittedName>
        <fullName evidence="3">Glycosyl transferase</fullName>
    </submittedName>
</protein>
<gene>
    <name evidence="3" type="ORF">JCM31826_20640</name>
</gene>
<evidence type="ECO:0000313" key="3">
    <source>
        <dbReference type="EMBL" id="GCD78582.1"/>
    </source>
</evidence>
<comment type="caution">
    <text evidence="3">The sequence shown here is derived from an EMBL/GenBank/DDBJ whole genome shotgun (WGS) entry which is preliminary data.</text>
</comment>
<proteinExistence type="predicted"/>
<keyword evidence="4" id="KW-1185">Reference proteome</keyword>